<dbReference type="GO" id="GO:0042286">
    <property type="term" value="F:glutamate-1-semialdehyde 2,1-aminomutase activity"/>
    <property type="evidence" value="ECO:0007669"/>
    <property type="project" value="UniProtKB-EC"/>
</dbReference>
<name>A0AAW0KSJ8_QUESU</name>
<protein>
    <submittedName>
        <fullName evidence="3">Glutamate-1-semialdehyde 2</fullName>
    </submittedName>
</protein>
<evidence type="ECO:0000313" key="4">
    <source>
        <dbReference type="Proteomes" id="UP000237347"/>
    </source>
</evidence>
<dbReference type="InterPro" id="IPR015422">
    <property type="entry name" value="PyrdxlP-dep_Trfase_small"/>
</dbReference>
<dbReference type="PANTHER" id="PTHR43713:SF3">
    <property type="entry name" value="GLUTAMATE-1-SEMIALDEHYDE 2,1-AMINOMUTASE 1, CHLOROPLASTIC-RELATED"/>
    <property type="match status" value="1"/>
</dbReference>
<comment type="caution">
    <text evidence="3">The sequence shown here is derived from an EMBL/GenBank/DDBJ whole genome shotgun (WGS) entry which is preliminary data.</text>
</comment>
<proteinExistence type="predicted"/>
<evidence type="ECO:0000256" key="2">
    <source>
        <dbReference type="ARBA" id="ARBA00001933"/>
    </source>
</evidence>
<gene>
    <name evidence="3" type="primary">GSA1_0</name>
    <name evidence="3" type="ORF">CFP56_015530</name>
</gene>
<reference evidence="3 4" key="1">
    <citation type="journal article" date="2018" name="Sci. Data">
        <title>The draft genome sequence of cork oak.</title>
        <authorList>
            <person name="Ramos A.M."/>
            <person name="Usie A."/>
            <person name="Barbosa P."/>
            <person name="Barros P.M."/>
            <person name="Capote T."/>
            <person name="Chaves I."/>
            <person name="Simoes F."/>
            <person name="Abreu I."/>
            <person name="Carrasquinho I."/>
            <person name="Faro C."/>
            <person name="Guimaraes J.B."/>
            <person name="Mendonca D."/>
            <person name="Nobrega F."/>
            <person name="Rodrigues L."/>
            <person name="Saibo N.J.M."/>
            <person name="Varela M.C."/>
            <person name="Egas C."/>
            <person name="Matos J."/>
            <person name="Miguel C.M."/>
            <person name="Oliveira M.M."/>
            <person name="Ricardo C.P."/>
            <person name="Goncalves S."/>
        </authorList>
    </citation>
    <scope>NUCLEOTIDE SEQUENCE [LARGE SCALE GENOMIC DNA]</scope>
    <source>
        <strain evidence="4">cv. HL8</strain>
    </source>
</reference>
<dbReference type="Proteomes" id="UP000237347">
    <property type="component" value="Unassembled WGS sequence"/>
</dbReference>
<comment type="catalytic activity">
    <reaction evidence="1">
        <text>(S)-4-amino-5-oxopentanoate = 5-aminolevulinate</text>
        <dbReference type="Rhea" id="RHEA:14265"/>
        <dbReference type="ChEBI" id="CHEBI:57501"/>
        <dbReference type="ChEBI" id="CHEBI:356416"/>
        <dbReference type="EC" id="5.4.3.8"/>
    </reaction>
</comment>
<sequence length="237" mass="25819">MAGAVAGVGVGFGLSCSTTKLSHRHSSSSSSKTTRRCCVKMAVSIDEKKKNYTLQKSEEAFAVAKVLLFFFIPISIRSKFQLFYTWNCFGFCSELMPGGVNSPVRAFKSVGGQPILMDSVKGSRMWDIDGNEYIDYVGSWGPAIIGHADDEVKSWRTDSPGVQKGATYETLTAPFNDISAVENLFETNKGEIAAIILEPVVGNSASWCIWREIMEMVAPTGPIYQAGFLNGNPLAMK</sequence>
<comment type="cofactor">
    <cofactor evidence="2">
        <name>pyridoxal 5'-phosphate</name>
        <dbReference type="ChEBI" id="CHEBI:597326"/>
    </cofactor>
</comment>
<dbReference type="AlphaFoldDB" id="A0AAW0KSJ8"/>
<organism evidence="3 4">
    <name type="scientific">Quercus suber</name>
    <name type="common">Cork oak</name>
    <dbReference type="NCBI Taxonomy" id="58331"/>
    <lineage>
        <taxon>Eukaryota</taxon>
        <taxon>Viridiplantae</taxon>
        <taxon>Streptophyta</taxon>
        <taxon>Embryophyta</taxon>
        <taxon>Tracheophyta</taxon>
        <taxon>Spermatophyta</taxon>
        <taxon>Magnoliopsida</taxon>
        <taxon>eudicotyledons</taxon>
        <taxon>Gunneridae</taxon>
        <taxon>Pentapetalae</taxon>
        <taxon>rosids</taxon>
        <taxon>fabids</taxon>
        <taxon>Fagales</taxon>
        <taxon>Fagaceae</taxon>
        <taxon>Quercus</taxon>
    </lineage>
</organism>
<keyword evidence="4" id="KW-1185">Reference proteome</keyword>
<dbReference type="Gene3D" id="3.40.640.10">
    <property type="entry name" value="Type I PLP-dependent aspartate aminotransferase-like (Major domain)"/>
    <property type="match status" value="1"/>
</dbReference>
<dbReference type="SUPFAM" id="SSF53383">
    <property type="entry name" value="PLP-dependent transferases"/>
    <property type="match status" value="1"/>
</dbReference>
<dbReference type="PANTHER" id="PTHR43713">
    <property type="entry name" value="GLUTAMATE-1-SEMIALDEHYDE 2,1-AMINOMUTASE"/>
    <property type="match status" value="1"/>
</dbReference>
<dbReference type="InterPro" id="IPR015421">
    <property type="entry name" value="PyrdxlP-dep_Trfase_major"/>
</dbReference>
<evidence type="ECO:0000313" key="3">
    <source>
        <dbReference type="EMBL" id="KAK7841361.1"/>
    </source>
</evidence>
<accession>A0AAW0KSJ8</accession>
<dbReference type="Gene3D" id="3.90.1150.10">
    <property type="entry name" value="Aspartate Aminotransferase, domain 1"/>
    <property type="match status" value="1"/>
</dbReference>
<dbReference type="EMBL" id="PKMF04000243">
    <property type="protein sequence ID" value="KAK7841361.1"/>
    <property type="molecule type" value="Genomic_DNA"/>
</dbReference>
<dbReference type="GO" id="GO:0009507">
    <property type="term" value="C:chloroplast"/>
    <property type="evidence" value="ECO:0007669"/>
    <property type="project" value="TreeGrafter"/>
</dbReference>
<evidence type="ECO:0000256" key="1">
    <source>
        <dbReference type="ARBA" id="ARBA00001579"/>
    </source>
</evidence>
<dbReference type="InterPro" id="IPR015424">
    <property type="entry name" value="PyrdxlP-dep_Trfase"/>
</dbReference>